<evidence type="ECO:0000313" key="2">
    <source>
        <dbReference type="EMBL" id="KAK0746966.1"/>
    </source>
</evidence>
<keyword evidence="3" id="KW-1185">Reference proteome</keyword>
<feature type="region of interest" description="Disordered" evidence="1">
    <location>
        <begin position="1"/>
        <end position="36"/>
    </location>
</feature>
<dbReference type="AlphaFoldDB" id="A0AA40EWT5"/>
<dbReference type="EMBL" id="JAUKUD010000004">
    <property type="protein sequence ID" value="KAK0746966.1"/>
    <property type="molecule type" value="Genomic_DNA"/>
</dbReference>
<name>A0AA40EWT5_9PEZI</name>
<organism evidence="2 3">
    <name type="scientific">Schizothecium vesticola</name>
    <dbReference type="NCBI Taxonomy" id="314040"/>
    <lineage>
        <taxon>Eukaryota</taxon>
        <taxon>Fungi</taxon>
        <taxon>Dikarya</taxon>
        <taxon>Ascomycota</taxon>
        <taxon>Pezizomycotina</taxon>
        <taxon>Sordariomycetes</taxon>
        <taxon>Sordariomycetidae</taxon>
        <taxon>Sordariales</taxon>
        <taxon>Schizotheciaceae</taxon>
        <taxon>Schizothecium</taxon>
    </lineage>
</organism>
<proteinExistence type="predicted"/>
<evidence type="ECO:0000313" key="3">
    <source>
        <dbReference type="Proteomes" id="UP001172155"/>
    </source>
</evidence>
<reference evidence="2" key="1">
    <citation type="submission" date="2023-06" db="EMBL/GenBank/DDBJ databases">
        <title>Genome-scale phylogeny and comparative genomics of the fungal order Sordariales.</title>
        <authorList>
            <consortium name="Lawrence Berkeley National Laboratory"/>
            <person name="Hensen N."/>
            <person name="Bonometti L."/>
            <person name="Westerberg I."/>
            <person name="Brannstrom I.O."/>
            <person name="Guillou S."/>
            <person name="Cros-Aarteil S."/>
            <person name="Calhoun S."/>
            <person name="Haridas S."/>
            <person name="Kuo A."/>
            <person name="Mondo S."/>
            <person name="Pangilinan J."/>
            <person name="Riley R."/>
            <person name="LaButti K."/>
            <person name="Andreopoulos B."/>
            <person name="Lipzen A."/>
            <person name="Chen C."/>
            <person name="Yanf M."/>
            <person name="Daum C."/>
            <person name="Ng V."/>
            <person name="Clum A."/>
            <person name="Steindorff A."/>
            <person name="Ohm R."/>
            <person name="Martin F."/>
            <person name="Silar P."/>
            <person name="Natvig D."/>
            <person name="Lalanne C."/>
            <person name="Gautier V."/>
            <person name="Ament-velasquez S.L."/>
            <person name="Kruys A."/>
            <person name="Hutchinson M.I."/>
            <person name="Powell A.J."/>
            <person name="Barry K."/>
            <person name="Miller A.N."/>
            <person name="Grigoriev I.V."/>
            <person name="Debuchy R."/>
            <person name="Gladieux P."/>
            <person name="Thoren M.H."/>
            <person name="Johannesson H."/>
        </authorList>
    </citation>
    <scope>NUCLEOTIDE SEQUENCE</scope>
    <source>
        <strain evidence="2">SMH3187-1</strain>
    </source>
</reference>
<gene>
    <name evidence="2" type="ORF">B0T18DRAFT_163663</name>
</gene>
<protein>
    <submittedName>
        <fullName evidence="2">Uncharacterized protein</fullName>
    </submittedName>
</protein>
<feature type="region of interest" description="Disordered" evidence="1">
    <location>
        <begin position="48"/>
        <end position="77"/>
    </location>
</feature>
<comment type="caution">
    <text evidence="2">The sequence shown here is derived from an EMBL/GenBank/DDBJ whole genome shotgun (WGS) entry which is preliminary data.</text>
</comment>
<sequence length="77" mass="8764">MRIRLPPSKYLESHPEAQSGAISKSRSSNPHTMARSVHQLLEFHLPLTTPGALRSRPRNRIDQPDSSRNAHQHCFNI</sequence>
<dbReference type="Proteomes" id="UP001172155">
    <property type="component" value="Unassembled WGS sequence"/>
</dbReference>
<accession>A0AA40EWT5</accession>
<feature type="compositionally biased region" description="Polar residues" evidence="1">
    <location>
        <begin position="20"/>
        <end position="31"/>
    </location>
</feature>
<evidence type="ECO:0000256" key="1">
    <source>
        <dbReference type="SAM" id="MobiDB-lite"/>
    </source>
</evidence>